<dbReference type="InterPro" id="IPR038770">
    <property type="entry name" value="Na+/solute_symporter_sf"/>
</dbReference>
<evidence type="ECO:0000313" key="11">
    <source>
        <dbReference type="EMBL" id="MDU0355101.1"/>
    </source>
</evidence>
<comment type="similarity">
    <text evidence="2">Belongs to the monovalent cation:proton antiporter 2 (CPA2) transporter (TC 2.A.37) family.</text>
</comment>
<proteinExistence type="inferred from homology"/>
<evidence type="ECO:0000256" key="5">
    <source>
        <dbReference type="ARBA" id="ARBA00022692"/>
    </source>
</evidence>
<keyword evidence="7" id="KW-0406">Ion transport</keyword>
<evidence type="ECO:0000313" key="12">
    <source>
        <dbReference type="Proteomes" id="UP001247805"/>
    </source>
</evidence>
<reference evidence="11 12" key="1">
    <citation type="submission" date="2023-10" db="EMBL/GenBank/DDBJ databases">
        <title>Glaciecola aquimarina strain GGW-M5 nov., isolated from a coastal seawater.</title>
        <authorList>
            <person name="Bayburt H."/>
            <person name="Kim J.M."/>
            <person name="Choi B.J."/>
            <person name="Jeon C.O."/>
        </authorList>
    </citation>
    <scope>NUCLEOTIDE SEQUENCE [LARGE SCALE GENOMIC DNA]</scope>
    <source>
        <strain evidence="11 12">KCTC 32108</strain>
    </source>
</reference>
<feature type="transmembrane region" description="Helical" evidence="9">
    <location>
        <begin position="71"/>
        <end position="89"/>
    </location>
</feature>
<sequence>MKPIAFYRKNITISLRLAYKFVYMEFAFILLAFIFGLGLKLLKLPTLIGYLLAGFAAQHFGFSTSDNLQNIANLGITLMLFTIGLKLNVRDLYKKEVWVGSVSHYSLLGDTR</sequence>
<evidence type="ECO:0000256" key="8">
    <source>
        <dbReference type="ARBA" id="ARBA00023136"/>
    </source>
</evidence>
<organism evidence="11 12">
    <name type="scientific">Paraglaciecola aquimarina</name>
    <dbReference type="NCBI Taxonomy" id="1235557"/>
    <lineage>
        <taxon>Bacteria</taxon>
        <taxon>Pseudomonadati</taxon>
        <taxon>Pseudomonadota</taxon>
        <taxon>Gammaproteobacteria</taxon>
        <taxon>Alteromonadales</taxon>
        <taxon>Alteromonadaceae</taxon>
        <taxon>Paraglaciecola</taxon>
    </lineage>
</organism>
<feature type="domain" description="Cation/H+ exchanger transmembrane" evidence="10">
    <location>
        <begin position="29"/>
        <end position="98"/>
    </location>
</feature>
<evidence type="ECO:0000256" key="2">
    <source>
        <dbReference type="ARBA" id="ARBA00005551"/>
    </source>
</evidence>
<protein>
    <submittedName>
        <fullName evidence="11">Cation:proton antiporter</fullName>
    </submittedName>
</protein>
<feature type="transmembrane region" description="Helical" evidence="9">
    <location>
        <begin position="21"/>
        <end position="42"/>
    </location>
</feature>
<comment type="subcellular location">
    <subcellularLocation>
        <location evidence="1">Membrane</location>
        <topology evidence="1">Multi-pass membrane protein</topology>
    </subcellularLocation>
</comment>
<evidence type="ECO:0000256" key="6">
    <source>
        <dbReference type="ARBA" id="ARBA00022989"/>
    </source>
</evidence>
<dbReference type="PANTHER" id="PTHR42751:SF1">
    <property type="entry name" value="CATION_PROTON ANTIPORTER YBAL-RELATED"/>
    <property type="match status" value="1"/>
</dbReference>
<evidence type="ECO:0000256" key="7">
    <source>
        <dbReference type="ARBA" id="ARBA00023065"/>
    </source>
</evidence>
<comment type="caution">
    <text evidence="11">The sequence shown here is derived from an EMBL/GenBank/DDBJ whole genome shotgun (WGS) entry which is preliminary data.</text>
</comment>
<accession>A0ABU3SYN4</accession>
<dbReference type="Gene3D" id="1.20.1530.20">
    <property type="match status" value="1"/>
</dbReference>
<name>A0ABU3SYN4_9ALTE</name>
<evidence type="ECO:0000256" key="3">
    <source>
        <dbReference type="ARBA" id="ARBA00022448"/>
    </source>
</evidence>
<keyword evidence="6 9" id="KW-1133">Transmembrane helix</keyword>
<keyword evidence="5 9" id="KW-0812">Transmembrane</keyword>
<dbReference type="Proteomes" id="UP001247805">
    <property type="component" value="Unassembled WGS sequence"/>
</dbReference>
<keyword evidence="3" id="KW-0813">Transport</keyword>
<evidence type="ECO:0000256" key="9">
    <source>
        <dbReference type="SAM" id="Phobius"/>
    </source>
</evidence>
<gene>
    <name evidence="11" type="ORF">RS130_15405</name>
</gene>
<dbReference type="Pfam" id="PF00999">
    <property type="entry name" value="Na_H_Exchanger"/>
    <property type="match status" value="1"/>
</dbReference>
<dbReference type="RefSeq" id="WP_316026656.1">
    <property type="nucleotide sequence ID" value="NZ_JAWDIO010000002.1"/>
</dbReference>
<keyword evidence="4" id="KW-0050">Antiport</keyword>
<evidence type="ECO:0000259" key="10">
    <source>
        <dbReference type="Pfam" id="PF00999"/>
    </source>
</evidence>
<dbReference type="PANTHER" id="PTHR42751">
    <property type="entry name" value="SODIUM/HYDROGEN EXCHANGER FAMILY/TRKA DOMAIN PROTEIN"/>
    <property type="match status" value="1"/>
</dbReference>
<dbReference type="InterPro" id="IPR006153">
    <property type="entry name" value="Cation/H_exchanger_TM"/>
</dbReference>
<keyword evidence="8 9" id="KW-0472">Membrane</keyword>
<dbReference type="EMBL" id="JAWDIO010000002">
    <property type="protein sequence ID" value="MDU0355101.1"/>
    <property type="molecule type" value="Genomic_DNA"/>
</dbReference>
<evidence type="ECO:0000256" key="4">
    <source>
        <dbReference type="ARBA" id="ARBA00022449"/>
    </source>
</evidence>
<keyword evidence="12" id="KW-1185">Reference proteome</keyword>
<evidence type="ECO:0000256" key="1">
    <source>
        <dbReference type="ARBA" id="ARBA00004141"/>
    </source>
</evidence>